<name>A0A482WK04_LAOST</name>
<gene>
    <name evidence="1" type="ORF">LSTR_LSTR010361</name>
</gene>
<dbReference type="Proteomes" id="UP000291343">
    <property type="component" value="Unassembled WGS sequence"/>
</dbReference>
<protein>
    <submittedName>
        <fullName evidence="1">Uncharacterized protein</fullName>
    </submittedName>
</protein>
<comment type="caution">
    <text evidence="1">The sequence shown here is derived from an EMBL/GenBank/DDBJ whole genome shotgun (WGS) entry which is preliminary data.</text>
</comment>
<evidence type="ECO:0000313" key="1">
    <source>
        <dbReference type="EMBL" id="RZF33813.1"/>
    </source>
</evidence>
<keyword evidence="2" id="KW-1185">Reference proteome</keyword>
<organism evidence="1 2">
    <name type="scientific">Laodelphax striatellus</name>
    <name type="common">Small brown planthopper</name>
    <name type="synonym">Delphax striatella</name>
    <dbReference type="NCBI Taxonomy" id="195883"/>
    <lineage>
        <taxon>Eukaryota</taxon>
        <taxon>Metazoa</taxon>
        <taxon>Ecdysozoa</taxon>
        <taxon>Arthropoda</taxon>
        <taxon>Hexapoda</taxon>
        <taxon>Insecta</taxon>
        <taxon>Pterygota</taxon>
        <taxon>Neoptera</taxon>
        <taxon>Paraneoptera</taxon>
        <taxon>Hemiptera</taxon>
        <taxon>Auchenorrhyncha</taxon>
        <taxon>Fulgoroidea</taxon>
        <taxon>Delphacidae</taxon>
        <taxon>Criomorphinae</taxon>
        <taxon>Laodelphax</taxon>
    </lineage>
</organism>
<dbReference type="OrthoDB" id="6619655at2759"/>
<dbReference type="InParanoid" id="A0A482WK04"/>
<dbReference type="AlphaFoldDB" id="A0A482WK04"/>
<reference evidence="1 2" key="1">
    <citation type="journal article" date="2017" name="Gigascience">
        <title>Genome sequence of the small brown planthopper, Laodelphax striatellus.</title>
        <authorList>
            <person name="Zhu J."/>
            <person name="Jiang F."/>
            <person name="Wang X."/>
            <person name="Yang P."/>
            <person name="Bao Y."/>
            <person name="Zhao W."/>
            <person name="Wang W."/>
            <person name="Lu H."/>
            <person name="Wang Q."/>
            <person name="Cui N."/>
            <person name="Li J."/>
            <person name="Chen X."/>
            <person name="Luo L."/>
            <person name="Yu J."/>
            <person name="Kang L."/>
            <person name="Cui F."/>
        </authorList>
    </citation>
    <scope>NUCLEOTIDE SEQUENCE [LARGE SCALE GENOMIC DNA]</scope>
    <source>
        <strain evidence="1">Lst14</strain>
    </source>
</reference>
<evidence type="ECO:0000313" key="2">
    <source>
        <dbReference type="Proteomes" id="UP000291343"/>
    </source>
</evidence>
<accession>A0A482WK04</accession>
<proteinExistence type="predicted"/>
<dbReference type="EMBL" id="QKKF02033246">
    <property type="protein sequence ID" value="RZF33813.1"/>
    <property type="molecule type" value="Genomic_DNA"/>
</dbReference>
<sequence>MNYNNKFYYAPKITHVVKKKGAKADAAEEEDDPSLNTMKLIIEADTEAKGDTAVQISRPNVIRVKCNVVSGSYSNGVKDHVIYEFYPNVDPGYKIVVTVQNVIYLPVDAKQIGNITLEVVDENGRLINNRGEEINITLHLRQRK</sequence>